<comment type="caution">
    <text evidence="1">The sequence shown here is derived from an EMBL/GenBank/DDBJ whole genome shotgun (WGS) entry which is preliminary data.</text>
</comment>
<dbReference type="Proteomes" id="UP000612956">
    <property type="component" value="Unassembled WGS sequence"/>
</dbReference>
<dbReference type="EMBL" id="BMMW01000001">
    <property type="protein sequence ID" value="GGK35336.1"/>
    <property type="molecule type" value="Genomic_DNA"/>
</dbReference>
<sequence>MQLLVGGVGAAGFAGFQVAFVGADRELVRERLAEAAGMAFEAVAPVRSIPSFRGQRNNPGLYYSATVGAHLEYESWLERDEAMALDFDPGVVGYAAQPFWLFWMDGVKQRSHAPDFFARLADRTGVVIDCRPAARIKPRDQAVFDTTAKACAEVGWSYRLVTGHDPVWLANVRWLAGYRAGRFRVEPVASMLRGLFARPRPLIEGAQAAGDPVAVLPVLYHLLWRRELVTDLEIRLEGWSLVTAGANR</sequence>
<keyword evidence="2" id="KW-1185">Reference proteome</keyword>
<gene>
    <name evidence="1" type="ORF">GCM10011591_03740</name>
</gene>
<reference evidence="1" key="2">
    <citation type="submission" date="2020-09" db="EMBL/GenBank/DDBJ databases">
        <authorList>
            <person name="Sun Q."/>
            <person name="Zhou Y."/>
        </authorList>
    </citation>
    <scope>NUCLEOTIDE SEQUENCE</scope>
    <source>
        <strain evidence="1">CGMCC 4.7278</strain>
    </source>
</reference>
<name>A0A917QA06_9NOCA</name>
<proteinExistence type="predicted"/>
<dbReference type="RefSeq" id="WP_188826950.1">
    <property type="nucleotide sequence ID" value="NZ_BMMW01000001.1"/>
</dbReference>
<evidence type="ECO:0008006" key="3">
    <source>
        <dbReference type="Google" id="ProtNLM"/>
    </source>
</evidence>
<dbReference type="NCBIfam" id="NF033179">
    <property type="entry name" value="TnsA_like_Actin"/>
    <property type="match status" value="1"/>
</dbReference>
<accession>A0A917QA06</accession>
<reference evidence="1" key="1">
    <citation type="journal article" date="2014" name="Int. J. Syst. Evol. Microbiol.">
        <title>Complete genome sequence of Corynebacterium casei LMG S-19264T (=DSM 44701T), isolated from a smear-ripened cheese.</title>
        <authorList>
            <consortium name="US DOE Joint Genome Institute (JGI-PGF)"/>
            <person name="Walter F."/>
            <person name="Albersmeier A."/>
            <person name="Kalinowski J."/>
            <person name="Ruckert C."/>
        </authorList>
    </citation>
    <scope>NUCLEOTIDE SEQUENCE</scope>
    <source>
        <strain evidence="1">CGMCC 4.7278</strain>
    </source>
</reference>
<evidence type="ECO:0000313" key="2">
    <source>
        <dbReference type="Proteomes" id="UP000612956"/>
    </source>
</evidence>
<dbReference type="AlphaFoldDB" id="A0A917QA06"/>
<evidence type="ECO:0000313" key="1">
    <source>
        <dbReference type="EMBL" id="GGK35336.1"/>
    </source>
</evidence>
<dbReference type="InterPro" id="IPR048000">
    <property type="entry name" value="TnsA-like"/>
</dbReference>
<protein>
    <recommendedName>
        <fullName evidence="3">TnsA-like heteromeric transposase endonuclease subunit</fullName>
    </recommendedName>
</protein>
<organism evidence="1 2">
    <name type="scientific">Nocardia camponoti</name>
    <dbReference type="NCBI Taxonomy" id="1616106"/>
    <lineage>
        <taxon>Bacteria</taxon>
        <taxon>Bacillati</taxon>
        <taxon>Actinomycetota</taxon>
        <taxon>Actinomycetes</taxon>
        <taxon>Mycobacteriales</taxon>
        <taxon>Nocardiaceae</taxon>
        <taxon>Nocardia</taxon>
    </lineage>
</organism>